<dbReference type="EMBL" id="CM026423">
    <property type="protein sequence ID" value="KAG0581774.1"/>
    <property type="molecule type" value="Genomic_DNA"/>
</dbReference>
<feature type="domain" description="NAD-dependent epimerase/dehydratase" evidence="3">
    <location>
        <begin position="89"/>
        <end position="304"/>
    </location>
</feature>
<evidence type="ECO:0000256" key="1">
    <source>
        <dbReference type="ARBA" id="ARBA00007637"/>
    </source>
</evidence>
<dbReference type="InterPro" id="IPR036291">
    <property type="entry name" value="NAD(P)-bd_dom_sf"/>
</dbReference>
<dbReference type="Gene3D" id="3.40.50.720">
    <property type="entry name" value="NAD(P)-binding Rossmann-like Domain"/>
    <property type="match status" value="1"/>
</dbReference>
<comment type="caution">
    <text evidence="4">The sequence shown here is derived from an EMBL/GenBank/DDBJ whole genome shotgun (WGS) entry which is preliminary data.</text>
</comment>
<dbReference type="Proteomes" id="UP000822688">
    <property type="component" value="Chromosome 3"/>
</dbReference>
<organism evidence="4 5">
    <name type="scientific">Ceratodon purpureus</name>
    <name type="common">Fire moss</name>
    <name type="synonym">Dicranum purpureum</name>
    <dbReference type="NCBI Taxonomy" id="3225"/>
    <lineage>
        <taxon>Eukaryota</taxon>
        <taxon>Viridiplantae</taxon>
        <taxon>Streptophyta</taxon>
        <taxon>Embryophyta</taxon>
        <taxon>Bryophyta</taxon>
        <taxon>Bryophytina</taxon>
        <taxon>Bryopsida</taxon>
        <taxon>Dicranidae</taxon>
        <taxon>Pseudoditrichales</taxon>
        <taxon>Ditrichaceae</taxon>
        <taxon>Ceratodon</taxon>
    </lineage>
</organism>
<keyword evidence="2" id="KW-0520">NAD</keyword>
<sequence length="391" mass="42389">MALLAMAVAAGAGAAHLRSAPASASLEWGAGIGADTMRGLRNGVRNGRSMREGGRRVLRLVWCRSGGGEPDYEGGSDGVPSSVFIFGMGYTSLALANSLRKRGWEVAGTCRSEEKRSALESRGFQAHRFNPDNDAECLREEAIQDLHRSTHIVSSVPPVGDFDCDPVLSSHREALVQAASGGLQWVGYLSSTSVYGDWQGGWVEEEIEPRPVDRKAVARREAEKSWLQFGDEAGVCVHVFRLGGIYGPGRSALDTVRVSEKKLSTRQQLRGHKRFTSRVHVADICQVVVKAMESGQRTGRVYNVVDDDPSPRAEVMAYARALLYDEHENPPVTSDNELSEGSASAVANASLVAEKRVSNRRVKEELQVELLHPSFRSGLEAIASGSNAPFD</sequence>
<dbReference type="AlphaFoldDB" id="A0A8T0IDE4"/>
<accession>A0A8T0IDE4</accession>
<dbReference type="Pfam" id="PF01370">
    <property type="entry name" value="Epimerase"/>
    <property type="match status" value="1"/>
</dbReference>
<reference evidence="4" key="1">
    <citation type="submission" date="2020-06" db="EMBL/GenBank/DDBJ databases">
        <title>WGS assembly of Ceratodon purpureus strain R40.</title>
        <authorList>
            <person name="Carey S.B."/>
            <person name="Jenkins J."/>
            <person name="Shu S."/>
            <person name="Lovell J.T."/>
            <person name="Sreedasyam A."/>
            <person name="Maumus F."/>
            <person name="Tiley G.P."/>
            <person name="Fernandez-Pozo N."/>
            <person name="Barry K."/>
            <person name="Chen C."/>
            <person name="Wang M."/>
            <person name="Lipzen A."/>
            <person name="Daum C."/>
            <person name="Saski C.A."/>
            <person name="Payton A.C."/>
            <person name="Mcbreen J.C."/>
            <person name="Conrad R.E."/>
            <person name="Kollar L.M."/>
            <person name="Olsson S."/>
            <person name="Huttunen S."/>
            <person name="Landis J.B."/>
            <person name="Wickett N.J."/>
            <person name="Johnson M.G."/>
            <person name="Rensing S.A."/>
            <person name="Grimwood J."/>
            <person name="Schmutz J."/>
            <person name="Mcdaniel S.F."/>
        </authorList>
    </citation>
    <scope>NUCLEOTIDE SEQUENCE</scope>
    <source>
        <strain evidence="4">R40</strain>
    </source>
</reference>
<evidence type="ECO:0000313" key="5">
    <source>
        <dbReference type="Proteomes" id="UP000822688"/>
    </source>
</evidence>
<dbReference type="PANTHER" id="PTHR43574">
    <property type="entry name" value="EPIMERASE-RELATED"/>
    <property type="match status" value="1"/>
</dbReference>
<evidence type="ECO:0000313" key="4">
    <source>
        <dbReference type="EMBL" id="KAG0581774.1"/>
    </source>
</evidence>
<evidence type="ECO:0000259" key="3">
    <source>
        <dbReference type="Pfam" id="PF01370"/>
    </source>
</evidence>
<dbReference type="CDD" id="cd05266">
    <property type="entry name" value="SDR_a4"/>
    <property type="match status" value="1"/>
</dbReference>
<gene>
    <name evidence="4" type="ORF">KC19_3G008100</name>
</gene>
<dbReference type="SUPFAM" id="SSF51735">
    <property type="entry name" value="NAD(P)-binding Rossmann-fold domains"/>
    <property type="match status" value="1"/>
</dbReference>
<keyword evidence="5" id="KW-1185">Reference proteome</keyword>
<proteinExistence type="inferred from homology"/>
<dbReference type="InterPro" id="IPR001509">
    <property type="entry name" value="Epimerase_deHydtase"/>
</dbReference>
<comment type="similarity">
    <text evidence="1">Belongs to the NAD(P)-dependent epimerase/dehydratase family.</text>
</comment>
<protein>
    <recommendedName>
        <fullName evidence="3">NAD-dependent epimerase/dehydratase domain-containing protein</fullName>
    </recommendedName>
</protein>
<evidence type="ECO:0000256" key="2">
    <source>
        <dbReference type="ARBA" id="ARBA00023027"/>
    </source>
</evidence>
<name>A0A8T0IDE4_CERPU</name>